<protein>
    <submittedName>
        <fullName evidence="2">Uncharacterized protein</fullName>
    </submittedName>
</protein>
<accession>A0A7J7X2D2</accession>
<evidence type="ECO:0000313" key="2">
    <source>
        <dbReference type="EMBL" id="KAF6343845.1"/>
    </source>
</evidence>
<comment type="caution">
    <text evidence="2">The sequence shown here is derived from an EMBL/GenBank/DDBJ whole genome shotgun (WGS) entry which is preliminary data.</text>
</comment>
<feature type="compositionally biased region" description="Basic and acidic residues" evidence="1">
    <location>
        <begin position="42"/>
        <end position="62"/>
    </location>
</feature>
<dbReference type="AlphaFoldDB" id="A0A7J7X2D2"/>
<reference evidence="2 3" key="1">
    <citation type="journal article" date="2020" name="Nature">
        <title>Six reference-quality genomes reveal evolution of bat adaptations.</title>
        <authorList>
            <person name="Jebb D."/>
            <person name="Huang Z."/>
            <person name="Pippel M."/>
            <person name="Hughes G.M."/>
            <person name="Lavrichenko K."/>
            <person name="Devanna P."/>
            <person name="Winkler S."/>
            <person name="Jermiin L.S."/>
            <person name="Skirmuntt E.C."/>
            <person name="Katzourakis A."/>
            <person name="Burkitt-Gray L."/>
            <person name="Ray D.A."/>
            <person name="Sullivan K.A.M."/>
            <person name="Roscito J.G."/>
            <person name="Kirilenko B.M."/>
            <person name="Davalos L.M."/>
            <person name="Corthals A.P."/>
            <person name="Power M.L."/>
            <person name="Jones G."/>
            <person name="Ransome R.D."/>
            <person name="Dechmann D.K.N."/>
            <person name="Locatelli A.G."/>
            <person name="Puechmaille S.J."/>
            <person name="Fedrigo O."/>
            <person name="Jarvis E.D."/>
            <person name="Hiller M."/>
            <person name="Vernes S.C."/>
            <person name="Myers E.W."/>
            <person name="Teeling E.C."/>
        </authorList>
    </citation>
    <scope>NUCLEOTIDE SEQUENCE [LARGE SCALE GENOMIC DNA]</scope>
    <source>
        <strain evidence="2">MPipKuh1</strain>
        <tissue evidence="2">Flight muscle</tissue>
    </source>
</reference>
<keyword evidence="3" id="KW-1185">Reference proteome</keyword>
<sequence length="88" mass="9622">MRRGPDPKIIKTEVQSPSARTLQEGLARNQGLAPRMASSETYGDHSRASRGSKEKKEHEAKAESSSSDSSSSNEDDSSCQLIFLRGRL</sequence>
<evidence type="ECO:0000256" key="1">
    <source>
        <dbReference type="SAM" id="MobiDB-lite"/>
    </source>
</evidence>
<dbReference type="EMBL" id="JACAGB010000009">
    <property type="protein sequence ID" value="KAF6343845.1"/>
    <property type="molecule type" value="Genomic_DNA"/>
</dbReference>
<organism evidence="2 3">
    <name type="scientific">Pipistrellus kuhlii</name>
    <name type="common">Kuhl's pipistrelle</name>
    <dbReference type="NCBI Taxonomy" id="59472"/>
    <lineage>
        <taxon>Eukaryota</taxon>
        <taxon>Metazoa</taxon>
        <taxon>Chordata</taxon>
        <taxon>Craniata</taxon>
        <taxon>Vertebrata</taxon>
        <taxon>Euteleostomi</taxon>
        <taxon>Mammalia</taxon>
        <taxon>Eutheria</taxon>
        <taxon>Laurasiatheria</taxon>
        <taxon>Chiroptera</taxon>
        <taxon>Yangochiroptera</taxon>
        <taxon>Vespertilionidae</taxon>
        <taxon>Pipistrellus</taxon>
    </lineage>
</organism>
<evidence type="ECO:0000313" key="3">
    <source>
        <dbReference type="Proteomes" id="UP000558488"/>
    </source>
</evidence>
<proteinExistence type="predicted"/>
<gene>
    <name evidence="2" type="ORF">mPipKuh1_018412</name>
</gene>
<feature type="region of interest" description="Disordered" evidence="1">
    <location>
        <begin position="1"/>
        <end position="88"/>
    </location>
</feature>
<dbReference type="Proteomes" id="UP000558488">
    <property type="component" value="Unassembled WGS sequence"/>
</dbReference>
<name>A0A7J7X2D2_PIPKU</name>
<feature type="compositionally biased region" description="Low complexity" evidence="1">
    <location>
        <begin position="63"/>
        <end position="72"/>
    </location>
</feature>
<feature type="compositionally biased region" description="Basic and acidic residues" evidence="1">
    <location>
        <begin position="1"/>
        <end position="11"/>
    </location>
</feature>